<proteinExistence type="predicted"/>
<evidence type="ECO:0000313" key="1">
    <source>
        <dbReference type="EMBL" id="SVB33922.1"/>
    </source>
</evidence>
<sequence>MKCAVKYELVGNFEEAPVHFPPFSPNLVLTLFEIQDFNFTKF</sequence>
<name>A0A382D797_9ZZZZ</name>
<dbReference type="EMBL" id="UINC01037836">
    <property type="protein sequence ID" value="SVB33922.1"/>
    <property type="molecule type" value="Genomic_DNA"/>
</dbReference>
<dbReference type="AlphaFoldDB" id="A0A382D797"/>
<reference evidence="1" key="1">
    <citation type="submission" date="2018-05" db="EMBL/GenBank/DDBJ databases">
        <authorList>
            <person name="Lanie J.A."/>
            <person name="Ng W.-L."/>
            <person name="Kazmierczak K.M."/>
            <person name="Andrzejewski T.M."/>
            <person name="Davidsen T.M."/>
            <person name="Wayne K.J."/>
            <person name="Tettelin H."/>
            <person name="Glass J.I."/>
            <person name="Rusch D."/>
            <person name="Podicherti R."/>
            <person name="Tsui H.-C.T."/>
            <person name="Winkler M.E."/>
        </authorList>
    </citation>
    <scope>NUCLEOTIDE SEQUENCE</scope>
</reference>
<organism evidence="1">
    <name type="scientific">marine metagenome</name>
    <dbReference type="NCBI Taxonomy" id="408172"/>
    <lineage>
        <taxon>unclassified sequences</taxon>
        <taxon>metagenomes</taxon>
        <taxon>ecological metagenomes</taxon>
    </lineage>
</organism>
<accession>A0A382D797</accession>
<gene>
    <name evidence="1" type="ORF">METZ01_LOCUS186776</name>
</gene>
<protein>
    <submittedName>
        <fullName evidence="1">Uncharacterized protein</fullName>
    </submittedName>
</protein>